<feature type="transmembrane region" description="Helical" evidence="13">
    <location>
        <begin position="252"/>
        <end position="269"/>
    </location>
</feature>
<keyword evidence="8" id="KW-0418">Kinase</keyword>
<dbReference type="OrthoDB" id="9764438at2"/>
<dbReference type="Pfam" id="PF02518">
    <property type="entry name" value="HATPase_c"/>
    <property type="match status" value="1"/>
</dbReference>
<evidence type="ECO:0000256" key="1">
    <source>
        <dbReference type="ARBA" id="ARBA00000085"/>
    </source>
</evidence>
<evidence type="ECO:0000259" key="15">
    <source>
        <dbReference type="PROSITE" id="PS50110"/>
    </source>
</evidence>
<dbReference type="AlphaFoldDB" id="A0A501PGG9"/>
<dbReference type="NCBIfam" id="TIGR00229">
    <property type="entry name" value="sensory_box"/>
    <property type="match status" value="1"/>
</dbReference>
<feature type="transmembrane region" description="Helical" evidence="13">
    <location>
        <begin position="290"/>
        <end position="316"/>
    </location>
</feature>
<feature type="transmembrane region" description="Helical" evidence="13">
    <location>
        <begin position="71"/>
        <end position="90"/>
    </location>
</feature>
<dbReference type="InterPro" id="IPR038377">
    <property type="entry name" value="Na/Glc_symporter_sf"/>
</dbReference>
<dbReference type="Pfam" id="PF00072">
    <property type="entry name" value="Response_reg"/>
    <property type="match status" value="1"/>
</dbReference>
<dbReference type="Gene3D" id="3.30.565.10">
    <property type="entry name" value="Histidine kinase-like ATPase, C-terminal domain"/>
    <property type="match status" value="1"/>
</dbReference>
<dbReference type="SUPFAM" id="SSF47384">
    <property type="entry name" value="Homodimeric domain of signal transducing histidine kinase"/>
    <property type="match status" value="1"/>
</dbReference>
<evidence type="ECO:0000256" key="4">
    <source>
        <dbReference type="ARBA" id="ARBA00012438"/>
    </source>
</evidence>
<dbReference type="InterPro" id="IPR003661">
    <property type="entry name" value="HisK_dim/P_dom"/>
</dbReference>
<feature type="transmembrane region" description="Helical" evidence="13">
    <location>
        <begin position="119"/>
        <end position="137"/>
    </location>
</feature>
<feature type="transmembrane region" description="Helical" evidence="13">
    <location>
        <begin position="40"/>
        <end position="59"/>
    </location>
</feature>
<feature type="transmembrane region" description="Helical" evidence="13">
    <location>
        <begin position="6"/>
        <end position="28"/>
    </location>
</feature>
<dbReference type="SMART" id="SM00387">
    <property type="entry name" value="HATPase_c"/>
    <property type="match status" value="1"/>
</dbReference>
<dbReference type="InterPro" id="IPR001789">
    <property type="entry name" value="Sig_transdc_resp-reg_receiver"/>
</dbReference>
<evidence type="ECO:0000256" key="6">
    <source>
        <dbReference type="ARBA" id="ARBA00022679"/>
    </source>
</evidence>
<dbReference type="SUPFAM" id="SSF52172">
    <property type="entry name" value="CheY-like"/>
    <property type="match status" value="1"/>
</dbReference>
<dbReference type="GO" id="GO:0005886">
    <property type="term" value="C:plasma membrane"/>
    <property type="evidence" value="ECO:0007669"/>
    <property type="project" value="TreeGrafter"/>
</dbReference>
<feature type="domain" description="Response regulatory" evidence="15">
    <location>
        <begin position="1050"/>
        <end position="1165"/>
    </location>
</feature>
<evidence type="ECO:0000256" key="10">
    <source>
        <dbReference type="ARBA" id="ARBA00023136"/>
    </source>
</evidence>
<dbReference type="InterPro" id="IPR011006">
    <property type="entry name" value="CheY-like_superfamily"/>
</dbReference>
<evidence type="ECO:0000256" key="5">
    <source>
        <dbReference type="ARBA" id="ARBA00022553"/>
    </source>
</evidence>
<feature type="transmembrane region" description="Helical" evidence="13">
    <location>
        <begin position="421"/>
        <end position="442"/>
    </location>
</feature>
<dbReference type="InterPro" id="IPR005467">
    <property type="entry name" value="His_kinase_dom"/>
</dbReference>
<dbReference type="PROSITE" id="PS50109">
    <property type="entry name" value="HIS_KIN"/>
    <property type="match status" value="1"/>
</dbReference>
<dbReference type="SUPFAM" id="SSF55785">
    <property type="entry name" value="PYP-like sensor domain (PAS domain)"/>
    <property type="match status" value="1"/>
</dbReference>
<keyword evidence="6" id="KW-0808">Transferase</keyword>
<feature type="modified residue" description="4-aspartylphosphate" evidence="11">
    <location>
        <position position="1099"/>
    </location>
</feature>
<evidence type="ECO:0000256" key="8">
    <source>
        <dbReference type="ARBA" id="ARBA00022777"/>
    </source>
</evidence>
<dbReference type="FunFam" id="3.30.565.10:FF:000049">
    <property type="entry name" value="Two-component sensor histidine kinase"/>
    <property type="match status" value="1"/>
</dbReference>
<dbReference type="SMART" id="SM00448">
    <property type="entry name" value="REC"/>
    <property type="match status" value="1"/>
</dbReference>
<sequence>MADLLSNWTIILISLAFMGGLFFMAWLGDRRADVLNRSRWRPVIYGLGFAVHSTTWAMYGTIGQSAQNGWVFGPTYVGGILVMLFAVGLVEKMLTIGHRQNITSIADFVSARYGKSQSLAILVTLVAIIGVTPYIALQLKALASSFNVLTGGFMEQSWPSSPLPFGRDTALFVAVLMMLFSILFGARRVVSSERHEGLMLVVAFLSLFKLLVFIGAGLFVTYGLFGGLGDLIDRAAVEGIYDHVQEQASSEYSFLSSIVLGGLAIFCLPRSFHVIVVENTRVSDLKVARWIFAAFLFLIGLFIWPITSAGLLLMPADANPDMYILSLPLSTGHPAFAVLIYLGGLAAAVSMVIISTVTLSIMVCNDVVIPLLLRSAFFTRDTTRDFSAIVPLVRRIAIVLIISLAYLYYRILTSYSELASFGLLSMALLSQFAPPLIGGMYWKQGHRRGVMAGLLAGLVVCFYTLMIPELARSGLWSGDLVEQGLFGQSWLRPTALFGTDFMDTVGHGLFWSLLFNSGLYVFVSLRSKANLVEHIQAATFTDQDQGESGEDLSQFREVVNNADLQSLAERFIGEEAAREAFRKFADDKGLSLQPSDKAVGATILFTERLLAGAIGSASARVVLKMALEGRNIKLDDFVSIVDEASTVFKYNRDLLQSSMDNVSQGISVVDHNLRMVAWNKSYEEILGYPDGFLYEGRHVSELIRFCADRGDFGAAEPEEEIRKRIDYMEAGSAYTFQRFRKDGTVVEMRGKPMPGGGFVTSYTDITEFKNAEAALKEANETLEQRVAERTRELATAKAEAEDANRSKTRFLAAVSHDVLQPLNAARIFTSALDQKSFDGKTDDLVDHLDSSLNSVEEILKEVLDISKLEAGAIRPEITDFALEDVVAGLGTEFRPLFEDKGLELTLKCGGYIVRSDRQFLRRILQNFLSNALKYTRQGRVLLGCRRAGPDQVRIEVWDTGSGIPEEYQEQIFGEFQRLDFLDQATEKGLGLGLAIVRRMSGMLGHDVRVHSEHGRGSCFSVTVPLGERTAQSASSQKDSQAQWDSFAGRRVVCLDNDSSILLGMEALLGNWQCEVTGCRSEEEFLSALAQTRPDVILADYHLDGVRTGIDIVSAFNKAQAGEIPCIVISADQTEQVKKEAREKGYYYLPKPLRAASLRTVLAKIWSEG</sequence>
<gene>
    <name evidence="17" type="ORF">FIV46_13080</name>
</gene>
<dbReference type="NCBIfam" id="NF041832">
    <property type="entry name" value="near_NosP_CTERM"/>
    <property type="match status" value="1"/>
</dbReference>
<dbReference type="SMART" id="SM00388">
    <property type="entry name" value="HisKA"/>
    <property type="match status" value="1"/>
</dbReference>
<dbReference type="Pfam" id="PF00512">
    <property type="entry name" value="HisKA"/>
    <property type="match status" value="1"/>
</dbReference>
<evidence type="ECO:0000256" key="7">
    <source>
        <dbReference type="ARBA" id="ARBA00022692"/>
    </source>
</evidence>
<keyword evidence="18" id="KW-1185">Reference proteome</keyword>
<dbReference type="PANTHER" id="PTHR43047">
    <property type="entry name" value="TWO-COMPONENT HISTIDINE PROTEIN KINASE"/>
    <property type="match status" value="1"/>
</dbReference>
<keyword evidence="12" id="KW-0175">Coiled coil</keyword>
<feature type="domain" description="PAS" evidence="16">
    <location>
        <begin position="651"/>
        <end position="688"/>
    </location>
</feature>
<name>A0A501PGG9_9PROT</name>
<dbReference type="InterPro" id="IPR036890">
    <property type="entry name" value="HATPase_C_sf"/>
</dbReference>
<comment type="caution">
    <text evidence="17">The sequence shown here is derived from an EMBL/GenBank/DDBJ whole genome shotgun (WGS) entry which is preliminary data.</text>
</comment>
<evidence type="ECO:0000256" key="3">
    <source>
        <dbReference type="ARBA" id="ARBA00006434"/>
    </source>
</evidence>
<comment type="similarity">
    <text evidence="3">Belongs to the sodium:solute symporter (SSF) (TC 2.A.21) family.</text>
</comment>
<dbReference type="EMBL" id="VFIY01000015">
    <property type="protein sequence ID" value="TPD59157.1"/>
    <property type="molecule type" value="Genomic_DNA"/>
</dbReference>
<dbReference type="InterPro" id="IPR000014">
    <property type="entry name" value="PAS"/>
</dbReference>
<dbReference type="CDD" id="cd10322">
    <property type="entry name" value="SLC5sbd"/>
    <property type="match status" value="1"/>
</dbReference>
<reference evidence="18" key="1">
    <citation type="submission" date="2019-06" db="EMBL/GenBank/DDBJ databases">
        <title>The complete genome of Emcibacter congregatus ZYLT.</title>
        <authorList>
            <person name="Zhao Z."/>
        </authorList>
    </citation>
    <scope>NUCLEOTIDE SEQUENCE [LARGE SCALE GENOMIC DNA]</scope>
    <source>
        <strain evidence="18">MCCC 1A06723</strain>
    </source>
</reference>
<dbReference type="PROSITE" id="PS50112">
    <property type="entry name" value="PAS"/>
    <property type="match status" value="1"/>
</dbReference>
<evidence type="ECO:0000256" key="9">
    <source>
        <dbReference type="ARBA" id="ARBA00022989"/>
    </source>
</evidence>
<evidence type="ECO:0000256" key="11">
    <source>
        <dbReference type="PROSITE-ProRule" id="PRU00169"/>
    </source>
</evidence>
<feature type="transmembrane region" description="Helical" evidence="13">
    <location>
        <begin position="449"/>
        <end position="467"/>
    </location>
</feature>
<dbReference type="Gene3D" id="1.20.1730.10">
    <property type="entry name" value="Sodium/glucose cotransporter"/>
    <property type="match status" value="1"/>
</dbReference>
<dbReference type="CDD" id="cd00082">
    <property type="entry name" value="HisKA"/>
    <property type="match status" value="1"/>
</dbReference>
<proteinExistence type="inferred from homology"/>
<evidence type="ECO:0000256" key="2">
    <source>
        <dbReference type="ARBA" id="ARBA00004141"/>
    </source>
</evidence>
<keyword evidence="7 13" id="KW-0812">Transmembrane</keyword>
<dbReference type="Gene3D" id="3.30.450.20">
    <property type="entry name" value="PAS domain"/>
    <property type="match status" value="1"/>
</dbReference>
<dbReference type="RefSeq" id="WP_139941376.1">
    <property type="nucleotide sequence ID" value="NZ_JBHSYP010000002.1"/>
</dbReference>
<dbReference type="InterPro" id="IPR001734">
    <property type="entry name" value="Na/solute_symporter"/>
</dbReference>
<dbReference type="InterPro" id="IPR036097">
    <property type="entry name" value="HisK_dim/P_sf"/>
</dbReference>
<dbReference type="PANTHER" id="PTHR43047:SF9">
    <property type="entry name" value="HISTIDINE KINASE"/>
    <property type="match status" value="1"/>
</dbReference>
<feature type="transmembrane region" description="Helical" evidence="13">
    <location>
        <begin position="169"/>
        <end position="186"/>
    </location>
</feature>
<evidence type="ECO:0000259" key="16">
    <source>
        <dbReference type="PROSITE" id="PS50112"/>
    </source>
</evidence>
<protein>
    <recommendedName>
        <fullName evidence="4">histidine kinase</fullName>
        <ecNumber evidence="4">2.7.13.3</ecNumber>
    </recommendedName>
</protein>
<keyword evidence="5 11" id="KW-0597">Phosphoprotein</keyword>
<accession>A0A501PGG9</accession>
<feature type="transmembrane region" description="Helical" evidence="13">
    <location>
        <begin position="336"/>
        <end position="365"/>
    </location>
</feature>
<dbReference type="CDD" id="cd00156">
    <property type="entry name" value="REC"/>
    <property type="match status" value="1"/>
</dbReference>
<dbReference type="Pfam" id="PF12860">
    <property type="entry name" value="PAS_7"/>
    <property type="match status" value="1"/>
</dbReference>
<dbReference type="InterPro" id="IPR004358">
    <property type="entry name" value="Sig_transdc_His_kin-like_C"/>
</dbReference>
<dbReference type="Proteomes" id="UP000319148">
    <property type="component" value="Unassembled WGS sequence"/>
</dbReference>
<dbReference type="InterPro" id="IPR035965">
    <property type="entry name" value="PAS-like_dom_sf"/>
</dbReference>
<dbReference type="GO" id="GO:0000155">
    <property type="term" value="F:phosphorelay sensor kinase activity"/>
    <property type="evidence" value="ECO:0007669"/>
    <property type="project" value="InterPro"/>
</dbReference>
<keyword evidence="10 13" id="KW-0472">Membrane</keyword>
<dbReference type="EC" id="2.7.13.3" evidence="4"/>
<evidence type="ECO:0000313" key="18">
    <source>
        <dbReference type="Proteomes" id="UP000319148"/>
    </source>
</evidence>
<dbReference type="PROSITE" id="PS50110">
    <property type="entry name" value="RESPONSE_REGULATORY"/>
    <property type="match status" value="1"/>
</dbReference>
<keyword evidence="9 13" id="KW-1133">Transmembrane helix</keyword>
<evidence type="ECO:0000313" key="17">
    <source>
        <dbReference type="EMBL" id="TPD59157.1"/>
    </source>
</evidence>
<feature type="transmembrane region" description="Helical" evidence="13">
    <location>
        <begin position="198"/>
        <end position="225"/>
    </location>
</feature>
<dbReference type="Gene3D" id="1.10.287.130">
    <property type="match status" value="1"/>
</dbReference>
<dbReference type="InterPro" id="IPR003594">
    <property type="entry name" value="HATPase_dom"/>
</dbReference>
<dbReference type="GO" id="GO:0022857">
    <property type="term" value="F:transmembrane transporter activity"/>
    <property type="evidence" value="ECO:0007669"/>
    <property type="project" value="InterPro"/>
</dbReference>
<dbReference type="SUPFAM" id="SSF55874">
    <property type="entry name" value="ATPase domain of HSP90 chaperone/DNA topoisomerase II/histidine kinase"/>
    <property type="match status" value="1"/>
</dbReference>
<dbReference type="PROSITE" id="PS50283">
    <property type="entry name" value="NA_SOLUT_SYMP_3"/>
    <property type="match status" value="1"/>
</dbReference>
<dbReference type="GO" id="GO:0009927">
    <property type="term" value="F:histidine phosphotransfer kinase activity"/>
    <property type="evidence" value="ECO:0007669"/>
    <property type="project" value="TreeGrafter"/>
</dbReference>
<feature type="domain" description="Histidine kinase" evidence="14">
    <location>
        <begin position="813"/>
        <end position="1027"/>
    </location>
</feature>
<organism evidence="17 18">
    <name type="scientific">Emcibacter nanhaiensis</name>
    <dbReference type="NCBI Taxonomy" id="1505037"/>
    <lineage>
        <taxon>Bacteria</taxon>
        <taxon>Pseudomonadati</taxon>
        <taxon>Pseudomonadota</taxon>
        <taxon>Alphaproteobacteria</taxon>
        <taxon>Emcibacterales</taxon>
        <taxon>Emcibacteraceae</taxon>
        <taxon>Emcibacter</taxon>
    </lineage>
</organism>
<dbReference type="FunFam" id="1.10.287.130:FF:000063">
    <property type="entry name" value="Hybrid sensor histidine kinase/response regulator"/>
    <property type="match status" value="1"/>
</dbReference>
<feature type="coiled-coil region" evidence="12">
    <location>
        <begin position="765"/>
        <end position="806"/>
    </location>
</feature>
<evidence type="ECO:0000256" key="12">
    <source>
        <dbReference type="SAM" id="Coils"/>
    </source>
</evidence>
<comment type="subcellular location">
    <subcellularLocation>
        <location evidence="2">Membrane</location>
        <topology evidence="2">Multi-pass membrane protein</topology>
    </subcellularLocation>
</comment>
<feature type="transmembrane region" description="Helical" evidence="13">
    <location>
        <begin position="386"/>
        <end position="409"/>
    </location>
</feature>
<evidence type="ECO:0000259" key="14">
    <source>
        <dbReference type="PROSITE" id="PS50109"/>
    </source>
</evidence>
<comment type="catalytic activity">
    <reaction evidence="1">
        <text>ATP + protein L-histidine = ADP + protein N-phospho-L-histidine.</text>
        <dbReference type="EC" id="2.7.13.3"/>
    </reaction>
</comment>
<dbReference type="Gene3D" id="3.40.50.2300">
    <property type="match status" value="1"/>
</dbReference>
<dbReference type="PRINTS" id="PR00344">
    <property type="entry name" value="BCTRLSENSOR"/>
</dbReference>
<evidence type="ECO:0000256" key="13">
    <source>
        <dbReference type="SAM" id="Phobius"/>
    </source>
</evidence>